<organism evidence="2 3">
    <name type="scientific">Nocardia uniformis</name>
    <dbReference type="NCBI Taxonomy" id="53432"/>
    <lineage>
        <taxon>Bacteria</taxon>
        <taxon>Bacillati</taxon>
        <taxon>Actinomycetota</taxon>
        <taxon>Actinomycetes</taxon>
        <taxon>Mycobacteriales</taxon>
        <taxon>Nocardiaceae</taxon>
        <taxon>Nocardia</taxon>
    </lineage>
</organism>
<dbReference type="EMBL" id="JABELX010000035">
    <property type="protein sequence ID" value="NNH76062.1"/>
    <property type="molecule type" value="Genomic_DNA"/>
</dbReference>
<gene>
    <name evidence="2" type="ORF">HLB23_40505</name>
</gene>
<keyword evidence="3" id="KW-1185">Reference proteome</keyword>
<evidence type="ECO:0000259" key="1">
    <source>
        <dbReference type="Pfam" id="PF14040"/>
    </source>
</evidence>
<reference evidence="2 3" key="1">
    <citation type="submission" date="2020-05" db="EMBL/GenBank/DDBJ databases">
        <title>MicrobeNet Type strains.</title>
        <authorList>
            <person name="Nicholson A.C."/>
        </authorList>
    </citation>
    <scope>NUCLEOTIDE SEQUENCE [LARGE SCALE GENOMIC DNA]</scope>
    <source>
        <strain evidence="2 3">JCM 3224</strain>
    </source>
</reference>
<proteinExistence type="predicted"/>
<dbReference type="Proteomes" id="UP000586827">
    <property type="component" value="Unassembled WGS sequence"/>
</dbReference>
<evidence type="ECO:0000313" key="3">
    <source>
        <dbReference type="Proteomes" id="UP000586827"/>
    </source>
</evidence>
<accession>A0A849CBY3</accession>
<feature type="domain" description="Deoxyribonuclease NucA/NucB" evidence="1">
    <location>
        <begin position="90"/>
        <end position="200"/>
    </location>
</feature>
<dbReference type="AlphaFoldDB" id="A0A849CBY3"/>
<evidence type="ECO:0000313" key="2">
    <source>
        <dbReference type="EMBL" id="NNH76062.1"/>
    </source>
</evidence>
<dbReference type="Pfam" id="PF14040">
    <property type="entry name" value="DNase_NucA_NucB"/>
    <property type="match status" value="1"/>
</dbReference>
<sequence length="211" mass="22607">MADHDIAARTMSIEYWFGNNAPNISESNSDTITMNQMRCDTTIKNNQGNWQQGCVVASHTPTFAIGADVAEQTGHIQAAIGSGLPGVAGRPLHRQADRNSIDINRQTACPKRGPVSDARKVDGRSCDEYPFASSTEGAATSGGPGRTFNPECHVPDLGSSSDQRGYSVCMINHDQNITSGRKLGTFYALMRVINQDPYAIDARGGTLPPPP</sequence>
<comment type="caution">
    <text evidence="2">The sequence shown here is derived from an EMBL/GenBank/DDBJ whole genome shotgun (WGS) entry which is preliminary data.</text>
</comment>
<name>A0A849CBY3_9NOCA</name>
<dbReference type="RefSeq" id="WP_157552830.1">
    <property type="nucleotide sequence ID" value="NZ_JABELX010000035.1"/>
</dbReference>
<dbReference type="InterPro" id="IPR029476">
    <property type="entry name" value="DNase_NucA_NucB"/>
</dbReference>
<protein>
    <recommendedName>
        <fullName evidence="1">Deoxyribonuclease NucA/NucB domain-containing protein</fullName>
    </recommendedName>
</protein>